<evidence type="ECO:0008006" key="3">
    <source>
        <dbReference type="Google" id="ProtNLM"/>
    </source>
</evidence>
<dbReference type="PROSITE" id="PS51257">
    <property type="entry name" value="PROKAR_LIPOPROTEIN"/>
    <property type="match status" value="1"/>
</dbReference>
<gene>
    <name evidence="1" type="ORF">IAC87_04445</name>
</gene>
<reference evidence="1" key="2">
    <citation type="journal article" date="2021" name="PeerJ">
        <title>Extensive microbial diversity within the chicken gut microbiome revealed by metagenomics and culture.</title>
        <authorList>
            <person name="Gilroy R."/>
            <person name="Ravi A."/>
            <person name="Getino M."/>
            <person name="Pursley I."/>
            <person name="Horton D.L."/>
            <person name="Alikhan N.F."/>
            <person name="Baker D."/>
            <person name="Gharbi K."/>
            <person name="Hall N."/>
            <person name="Watson M."/>
            <person name="Adriaenssens E.M."/>
            <person name="Foster-Nyarko E."/>
            <person name="Jarju S."/>
            <person name="Secka A."/>
            <person name="Antonio M."/>
            <person name="Oren A."/>
            <person name="Chaudhuri R.R."/>
            <person name="La Ragione R."/>
            <person name="Hildebrand F."/>
            <person name="Pallen M.J."/>
        </authorList>
    </citation>
    <scope>NUCLEOTIDE SEQUENCE</scope>
    <source>
        <strain evidence="1">B3-2255</strain>
    </source>
</reference>
<evidence type="ECO:0000313" key="1">
    <source>
        <dbReference type="EMBL" id="MBO8481778.1"/>
    </source>
</evidence>
<reference evidence="1" key="1">
    <citation type="submission" date="2020-10" db="EMBL/GenBank/DDBJ databases">
        <authorList>
            <person name="Gilroy R."/>
        </authorList>
    </citation>
    <scope>NUCLEOTIDE SEQUENCE</scope>
    <source>
        <strain evidence="1">B3-2255</strain>
    </source>
</reference>
<name>A0A9D9J071_9BACT</name>
<dbReference type="Proteomes" id="UP000823772">
    <property type="component" value="Unassembled WGS sequence"/>
</dbReference>
<comment type="caution">
    <text evidence="1">The sequence shown here is derived from an EMBL/GenBank/DDBJ whole genome shotgun (WGS) entry which is preliminary data.</text>
</comment>
<organism evidence="1 2">
    <name type="scientific">Candidatus Merdivivens faecigallinarum</name>
    <dbReference type="NCBI Taxonomy" id="2840871"/>
    <lineage>
        <taxon>Bacteria</taxon>
        <taxon>Pseudomonadati</taxon>
        <taxon>Bacteroidota</taxon>
        <taxon>Bacteroidia</taxon>
        <taxon>Bacteroidales</taxon>
        <taxon>Muribaculaceae</taxon>
        <taxon>Muribaculaceae incertae sedis</taxon>
        <taxon>Candidatus Merdivivens</taxon>
    </lineage>
</organism>
<protein>
    <recommendedName>
        <fullName evidence="3">Lipoprotein</fullName>
    </recommendedName>
</protein>
<sequence>MNSRIISILFCIVSVTISCGKNNLSQTQFINEVNRLTQLHNGYIPDKAIDKLFLTIEENPQTIDFQIDKSDFETTALIITTSQDGRMRTYSVERGGFMGNPAFGCDARTLLQYRDDNSIKCIELENVIGYIAKIVRVDTLKHRYILLDYEQAICQGDHFYMKLMGVEITDSGEIVPIKIFKEAGHLYSHIDLNWEGYGYDEASDKVKTSVELFDYQCMYYDESIGELSIPHIIEYYGYPIATEAWHCYQWDGRYFVDKGVAPLFDLYCGDFHIIIDLSQDGNYRYRCWNKNRQVSDKPDLQIDSGIKLYWDECGTKMVYKNAYDILPIGYIYTFYNKNYRYEYHTGWYRGRNVDELRIYRDSNELIYLHDCTHAPDDCN</sequence>
<dbReference type="EMBL" id="JADILY010000094">
    <property type="protein sequence ID" value="MBO8481778.1"/>
    <property type="molecule type" value="Genomic_DNA"/>
</dbReference>
<dbReference type="AlphaFoldDB" id="A0A9D9J071"/>
<accession>A0A9D9J071</accession>
<proteinExistence type="predicted"/>
<evidence type="ECO:0000313" key="2">
    <source>
        <dbReference type="Proteomes" id="UP000823772"/>
    </source>
</evidence>